<feature type="region of interest" description="Disordered" evidence="1">
    <location>
        <begin position="1"/>
        <end position="53"/>
    </location>
</feature>
<dbReference type="AlphaFoldDB" id="A0AAV4WDP7"/>
<dbReference type="EMBL" id="BPLQ01014533">
    <property type="protein sequence ID" value="GIY80651.1"/>
    <property type="molecule type" value="Genomic_DNA"/>
</dbReference>
<gene>
    <name evidence="2" type="ORF">CDAR_261221</name>
</gene>
<comment type="caution">
    <text evidence="2">The sequence shown here is derived from an EMBL/GenBank/DDBJ whole genome shotgun (WGS) entry which is preliminary data.</text>
</comment>
<proteinExistence type="predicted"/>
<reference evidence="2 3" key="1">
    <citation type="submission" date="2021-06" db="EMBL/GenBank/DDBJ databases">
        <title>Caerostris darwini draft genome.</title>
        <authorList>
            <person name="Kono N."/>
            <person name="Arakawa K."/>
        </authorList>
    </citation>
    <scope>NUCLEOTIDE SEQUENCE [LARGE SCALE GENOMIC DNA]</scope>
</reference>
<protein>
    <submittedName>
        <fullName evidence="2">Uncharacterized protein</fullName>
    </submittedName>
</protein>
<accession>A0AAV4WDP7</accession>
<evidence type="ECO:0000313" key="3">
    <source>
        <dbReference type="Proteomes" id="UP001054837"/>
    </source>
</evidence>
<keyword evidence="3" id="KW-1185">Reference proteome</keyword>
<evidence type="ECO:0000256" key="1">
    <source>
        <dbReference type="SAM" id="MobiDB-lite"/>
    </source>
</evidence>
<sequence>MASSNPTAGGGKKNNVKLITGGLWHDNTATPREERDIPPVDDGAERRARGRDDDEFLLLAGQFNDSREPPLPRHSGGRVAQMLRRVSDAIGRVGRTVD</sequence>
<dbReference type="Proteomes" id="UP001054837">
    <property type="component" value="Unassembled WGS sequence"/>
</dbReference>
<name>A0AAV4WDP7_9ARAC</name>
<feature type="compositionally biased region" description="Basic and acidic residues" evidence="1">
    <location>
        <begin position="31"/>
        <end position="52"/>
    </location>
</feature>
<evidence type="ECO:0000313" key="2">
    <source>
        <dbReference type="EMBL" id="GIY80651.1"/>
    </source>
</evidence>
<organism evidence="2 3">
    <name type="scientific">Caerostris darwini</name>
    <dbReference type="NCBI Taxonomy" id="1538125"/>
    <lineage>
        <taxon>Eukaryota</taxon>
        <taxon>Metazoa</taxon>
        <taxon>Ecdysozoa</taxon>
        <taxon>Arthropoda</taxon>
        <taxon>Chelicerata</taxon>
        <taxon>Arachnida</taxon>
        <taxon>Araneae</taxon>
        <taxon>Araneomorphae</taxon>
        <taxon>Entelegynae</taxon>
        <taxon>Araneoidea</taxon>
        <taxon>Araneidae</taxon>
        <taxon>Caerostris</taxon>
    </lineage>
</organism>